<feature type="domain" description="Peptidase C39-like" evidence="3">
    <location>
        <begin position="56"/>
        <end position="202"/>
    </location>
</feature>
<feature type="signal peptide" evidence="2">
    <location>
        <begin position="1"/>
        <end position="32"/>
    </location>
</feature>
<dbReference type="Proteomes" id="UP000218067">
    <property type="component" value="Chromosome"/>
</dbReference>
<reference evidence="4 5" key="1">
    <citation type="submission" date="2016-08" db="EMBL/GenBank/DDBJ databases">
        <title>Complete genome sequence of Mycobacterium shinshuense, a subspecies of M. ulcerans.</title>
        <authorList>
            <person name="Yoshida M."/>
            <person name="Ogura Y."/>
            <person name="Hayashi T."/>
            <person name="Hoshino Y."/>
        </authorList>
    </citation>
    <scope>NUCLEOTIDE SEQUENCE [LARGE SCALE GENOMIC DNA]</scope>
    <source>
        <strain evidence="5">ATCC 33728</strain>
    </source>
</reference>
<dbReference type="InterPro" id="IPR039564">
    <property type="entry name" value="Peptidase_C39-like"/>
</dbReference>
<feature type="region of interest" description="Disordered" evidence="1">
    <location>
        <begin position="81"/>
        <end position="110"/>
    </location>
</feature>
<dbReference type="RefSeq" id="WP_096371522.1">
    <property type="nucleotide sequence ID" value="NZ_AP017624.1"/>
</dbReference>
<gene>
    <name evidence="4" type="ORF">SHTP_3790</name>
</gene>
<dbReference type="Pfam" id="PF13529">
    <property type="entry name" value="Peptidase_C39_2"/>
    <property type="match status" value="1"/>
</dbReference>
<organism evidence="4 5">
    <name type="scientific">Mycobacterium ulcerans subsp. shinshuense</name>
    <dbReference type="NCBI Taxonomy" id="1124626"/>
    <lineage>
        <taxon>Bacteria</taxon>
        <taxon>Bacillati</taxon>
        <taxon>Actinomycetota</taxon>
        <taxon>Actinomycetes</taxon>
        <taxon>Mycobacteriales</taxon>
        <taxon>Mycobacteriaceae</taxon>
        <taxon>Mycobacterium</taxon>
        <taxon>Mycobacterium ulcerans group</taxon>
    </lineage>
</organism>
<accession>A0A1B4Y6U4</accession>
<evidence type="ECO:0000259" key="3">
    <source>
        <dbReference type="Pfam" id="PF13529"/>
    </source>
</evidence>
<dbReference type="GeneID" id="93438366"/>
<feature type="chain" id="PRO_5008572904" description="Peptidase C39-like domain-containing protein" evidence="2">
    <location>
        <begin position="33"/>
        <end position="236"/>
    </location>
</feature>
<evidence type="ECO:0000256" key="2">
    <source>
        <dbReference type="SAM" id="SignalP"/>
    </source>
</evidence>
<evidence type="ECO:0000313" key="4">
    <source>
        <dbReference type="EMBL" id="BAV42767.1"/>
    </source>
</evidence>
<evidence type="ECO:0000313" key="5">
    <source>
        <dbReference type="Proteomes" id="UP000218067"/>
    </source>
</evidence>
<protein>
    <recommendedName>
        <fullName evidence="3">Peptidase C39-like domain-containing protein</fullName>
    </recommendedName>
</protein>
<sequence>MKINKIATALKTATFAIAAGAVALGLASPAGAASGTMYGDPAAAAKYWRYQKYDDCLIMAVADVVGQVTGKEPSEQANIKVAQTTPSAVHPGSIYTKPADTKNPNSGQGTSQADIATLLAHYGIDAVLTNLDNAPSNGVLTGMEALEHHLGNGRAVIVSVNAEMIWGVTIDNKDEAGNPVSDHAVVVTGVDTANGVVHLNDSGSDEGRDEQVPMALFMQAWATSQDFMAVTTQASN</sequence>
<name>A0A1B4Y6U4_MYCUL</name>
<keyword evidence="2" id="KW-0732">Signal</keyword>
<evidence type="ECO:0000256" key="1">
    <source>
        <dbReference type="SAM" id="MobiDB-lite"/>
    </source>
</evidence>
<dbReference type="AlphaFoldDB" id="A0A1B4Y6U4"/>
<proteinExistence type="predicted"/>
<dbReference type="EMBL" id="AP017624">
    <property type="protein sequence ID" value="BAV42767.1"/>
    <property type="molecule type" value="Genomic_DNA"/>
</dbReference>
<dbReference type="Gene3D" id="3.90.70.10">
    <property type="entry name" value="Cysteine proteinases"/>
    <property type="match status" value="1"/>
</dbReference>